<comment type="caution">
    <text evidence="1">The sequence shown here is derived from an EMBL/GenBank/DDBJ whole genome shotgun (WGS) entry which is preliminary data.</text>
</comment>
<keyword evidence="2" id="KW-1185">Reference proteome</keyword>
<dbReference type="EMBL" id="VBQZ03000013">
    <property type="protein sequence ID" value="MXQ82646.1"/>
    <property type="molecule type" value="Genomic_DNA"/>
</dbReference>
<protein>
    <submittedName>
        <fullName evidence="1">Uncharacterized protein</fullName>
    </submittedName>
</protein>
<proteinExistence type="predicted"/>
<gene>
    <name evidence="1" type="ORF">E5288_WYG009720</name>
</gene>
<name>A0A6B0R2C8_9CETA</name>
<evidence type="ECO:0000313" key="1">
    <source>
        <dbReference type="EMBL" id="MXQ82646.1"/>
    </source>
</evidence>
<organism evidence="1 2">
    <name type="scientific">Bos mutus</name>
    <name type="common">wild yak</name>
    <dbReference type="NCBI Taxonomy" id="72004"/>
    <lineage>
        <taxon>Eukaryota</taxon>
        <taxon>Metazoa</taxon>
        <taxon>Chordata</taxon>
        <taxon>Craniata</taxon>
        <taxon>Vertebrata</taxon>
        <taxon>Euteleostomi</taxon>
        <taxon>Mammalia</taxon>
        <taxon>Eutheria</taxon>
        <taxon>Laurasiatheria</taxon>
        <taxon>Artiodactyla</taxon>
        <taxon>Ruminantia</taxon>
        <taxon>Pecora</taxon>
        <taxon>Bovidae</taxon>
        <taxon>Bovinae</taxon>
        <taxon>Bos</taxon>
    </lineage>
</organism>
<reference evidence="1" key="1">
    <citation type="submission" date="2019-10" db="EMBL/GenBank/DDBJ databases">
        <title>The sequence and de novo assembly of the wild yak genome.</title>
        <authorList>
            <person name="Liu Y."/>
        </authorList>
    </citation>
    <scope>NUCLEOTIDE SEQUENCE [LARGE SCALE GENOMIC DNA]</scope>
    <source>
        <strain evidence="1">WY2019</strain>
    </source>
</reference>
<sequence>MQRTEEATIATDLEGAASLIREGEASTNGPQTATDWQLMGFAQWKIGPTGRSRAVQRPCSHLKRHVPTPKQMCVLCEVLEMDVYISVIPTPAQLFRISSQLLADFSALLPELTKAQFQLEVVTHCTRQSSEQSTQCTGAKMMLFGFLDFLERQAAGAEAATSPLAPKALLLAPVKNKEINGANNIMTEDVAEQGLLAYTCCSPDELTYGKIVAKFRKRSDLFNLLYLDQFLLMDACPAVVLPGVGSTSVLVASWESMEGIQQLSVWNNGGDLFDYSQKSLREAPTLSRVYFTFCFEDTLKSGFTKIVTCLKERDVPPGAE</sequence>
<dbReference type="Proteomes" id="UP000322234">
    <property type="component" value="Unassembled WGS sequence"/>
</dbReference>
<evidence type="ECO:0000313" key="2">
    <source>
        <dbReference type="Proteomes" id="UP000322234"/>
    </source>
</evidence>
<dbReference type="AlphaFoldDB" id="A0A6B0R2C8"/>
<accession>A0A6B0R2C8</accession>